<sequence length="474" mass="52422">MGSVCTYTAAEQALVALCCHRRTRIPVLRRHGHVLWPIRTEDLAVTGRTARKKTSIKNHPESQARRTAKGCMADGARRPARRGARPSENGKQNIILPTREEMDGGSLVDTDSDTDRALEALVGPWKATGAWRRMRDLLMQYTAAWRIDVVTAAKPYFVPPQSNWAGVTNGLVAIVVPAYGASPPLVPKRNRPGFVAVGQVTLIYRGSTCYQKYRAFTSGRRRKPLFEPEEEYLYRELQSAKMQVTIANAKNSANEELLATLDRDPWGRPYRIVRGKMRISPSTDFMEPELLNRVVTGLFPRPPVFRPPIMAFPSEEHDGTVQAPQSPVSRSAPEERVVLYKGRDGGRKERRMACGVPQGKWDPQRRTLVAAIGGDLSLPCESSWVAVADFCEDVISQKEAAEWVLEEAPDAHPLRGRQVGRRRRQFAARQLPLGGSGLASFPSLQKPLNGLRGGSSCPDPLFVSVGALTIGWGG</sequence>
<feature type="region of interest" description="Disordered" evidence="1">
    <location>
        <begin position="49"/>
        <end position="91"/>
    </location>
</feature>
<evidence type="ECO:0000313" key="3">
    <source>
        <dbReference type="Proteomes" id="UP000838756"/>
    </source>
</evidence>
<reference evidence="2" key="1">
    <citation type="submission" date="2022-03" db="EMBL/GenBank/DDBJ databases">
        <authorList>
            <person name="Lindestad O."/>
        </authorList>
    </citation>
    <scope>NUCLEOTIDE SEQUENCE</scope>
</reference>
<name>A0A8S4QZW6_9NEOP</name>
<gene>
    <name evidence="2" type="primary">jg162</name>
    <name evidence="2" type="ORF">PAEG_LOCUS6839</name>
</gene>
<dbReference type="EMBL" id="CAKXAJ010020641">
    <property type="protein sequence ID" value="CAH2223899.1"/>
    <property type="molecule type" value="Genomic_DNA"/>
</dbReference>
<dbReference type="AlphaFoldDB" id="A0A8S4QZW6"/>
<comment type="caution">
    <text evidence="2">The sequence shown here is derived from an EMBL/GenBank/DDBJ whole genome shotgun (WGS) entry which is preliminary data.</text>
</comment>
<protein>
    <submittedName>
        <fullName evidence="2">Jg162 protein</fullName>
    </submittedName>
</protein>
<evidence type="ECO:0000313" key="2">
    <source>
        <dbReference type="EMBL" id="CAH2223899.1"/>
    </source>
</evidence>
<evidence type="ECO:0000256" key="1">
    <source>
        <dbReference type="SAM" id="MobiDB-lite"/>
    </source>
</evidence>
<proteinExistence type="predicted"/>
<dbReference type="Proteomes" id="UP000838756">
    <property type="component" value="Unassembled WGS sequence"/>
</dbReference>
<keyword evidence="3" id="KW-1185">Reference proteome</keyword>
<organism evidence="2 3">
    <name type="scientific">Pararge aegeria aegeria</name>
    <dbReference type="NCBI Taxonomy" id="348720"/>
    <lineage>
        <taxon>Eukaryota</taxon>
        <taxon>Metazoa</taxon>
        <taxon>Ecdysozoa</taxon>
        <taxon>Arthropoda</taxon>
        <taxon>Hexapoda</taxon>
        <taxon>Insecta</taxon>
        <taxon>Pterygota</taxon>
        <taxon>Neoptera</taxon>
        <taxon>Endopterygota</taxon>
        <taxon>Lepidoptera</taxon>
        <taxon>Glossata</taxon>
        <taxon>Ditrysia</taxon>
        <taxon>Papilionoidea</taxon>
        <taxon>Nymphalidae</taxon>
        <taxon>Satyrinae</taxon>
        <taxon>Satyrini</taxon>
        <taxon>Parargina</taxon>
        <taxon>Pararge</taxon>
    </lineage>
</organism>
<dbReference type="OrthoDB" id="415822at2759"/>
<accession>A0A8S4QZW6</accession>